<proteinExistence type="predicted"/>
<organism evidence="1 2">
    <name type="scientific">Dactylosporangium maewongense</name>
    <dbReference type="NCBI Taxonomy" id="634393"/>
    <lineage>
        <taxon>Bacteria</taxon>
        <taxon>Bacillati</taxon>
        <taxon>Actinomycetota</taxon>
        <taxon>Actinomycetes</taxon>
        <taxon>Micromonosporales</taxon>
        <taxon>Micromonosporaceae</taxon>
        <taxon>Dactylosporangium</taxon>
    </lineage>
</organism>
<evidence type="ECO:0000313" key="2">
    <source>
        <dbReference type="Proteomes" id="UP001501470"/>
    </source>
</evidence>
<keyword evidence="2" id="KW-1185">Reference proteome</keyword>
<dbReference type="Gene3D" id="3.40.430.10">
    <property type="entry name" value="Dihydrofolate Reductase, subunit A"/>
    <property type="match status" value="1"/>
</dbReference>
<name>A0ABN1ZXL2_9ACTN</name>
<dbReference type="InterPro" id="IPR024072">
    <property type="entry name" value="DHFR-like_dom_sf"/>
</dbReference>
<reference evidence="1 2" key="1">
    <citation type="journal article" date="2019" name="Int. J. Syst. Evol. Microbiol.">
        <title>The Global Catalogue of Microorganisms (GCM) 10K type strain sequencing project: providing services to taxonomists for standard genome sequencing and annotation.</title>
        <authorList>
            <consortium name="The Broad Institute Genomics Platform"/>
            <consortium name="The Broad Institute Genome Sequencing Center for Infectious Disease"/>
            <person name="Wu L."/>
            <person name="Ma J."/>
        </authorList>
    </citation>
    <scope>NUCLEOTIDE SEQUENCE [LARGE SCALE GENOMIC DNA]</scope>
    <source>
        <strain evidence="1 2">JCM 15933</strain>
    </source>
</reference>
<evidence type="ECO:0000313" key="1">
    <source>
        <dbReference type="EMBL" id="GAA1506694.1"/>
    </source>
</evidence>
<protein>
    <submittedName>
        <fullName evidence="1">Uncharacterized protein</fullName>
    </submittedName>
</protein>
<dbReference type="EMBL" id="BAAAQD010000003">
    <property type="protein sequence ID" value="GAA1506694.1"/>
    <property type="molecule type" value="Genomic_DNA"/>
</dbReference>
<comment type="caution">
    <text evidence="1">The sequence shown here is derived from an EMBL/GenBank/DDBJ whole genome shotgun (WGS) entry which is preliminary data.</text>
</comment>
<gene>
    <name evidence="1" type="ORF">GCM10009827_020650</name>
</gene>
<accession>A0ABN1ZXL2</accession>
<dbReference type="Proteomes" id="UP001501470">
    <property type="component" value="Unassembled WGS sequence"/>
</dbReference>
<sequence>MDKKVVVGVQDSGAGQYRRADEQAVAVAGGGIVGVGPGQVARQCLDAGLLDELRINLVPGGVQVLRELVHAGKPAKVEEPTIIVGRGVTHLDYRLRC</sequence>
<dbReference type="RefSeq" id="WP_344501575.1">
    <property type="nucleotide sequence ID" value="NZ_BAAAQD010000003.1"/>
</dbReference>